<proteinExistence type="predicted"/>
<feature type="domain" description="PKD" evidence="2">
    <location>
        <begin position="236"/>
        <end position="324"/>
    </location>
</feature>
<dbReference type="InterPro" id="IPR035986">
    <property type="entry name" value="PKD_dom_sf"/>
</dbReference>
<feature type="signal peptide" evidence="1">
    <location>
        <begin position="1"/>
        <end position="26"/>
    </location>
</feature>
<dbReference type="Pfam" id="PF18911">
    <property type="entry name" value="PKD_4"/>
    <property type="match status" value="1"/>
</dbReference>
<dbReference type="GO" id="GO:0005975">
    <property type="term" value="P:carbohydrate metabolic process"/>
    <property type="evidence" value="ECO:0007669"/>
    <property type="project" value="UniProtKB-ARBA"/>
</dbReference>
<dbReference type="InterPro" id="IPR005519">
    <property type="entry name" value="Acid_phosphat_B-like"/>
</dbReference>
<evidence type="ECO:0000259" key="2">
    <source>
        <dbReference type="PROSITE" id="PS50093"/>
    </source>
</evidence>
<dbReference type="PANTHER" id="PTHR31284">
    <property type="entry name" value="ACID PHOSPHATASE-LIKE PROTEIN"/>
    <property type="match status" value="1"/>
</dbReference>
<dbReference type="Gene3D" id="2.60.40.10">
    <property type="entry name" value="Immunoglobulins"/>
    <property type="match status" value="1"/>
</dbReference>
<dbReference type="OrthoDB" id="3629246at2"/>
<dbReference type="Proteomes" id="UP000198504">
    <property type="component" value="Unassembled WGS sequence"/>
</dbReference>
<reference evidence="4" key="1">
    <citation type="submission" date="2016-10" db="EMBL/GenBank/DDBJ databases">
        <authorList>
            <person name="Varghese N."/>
            <person name="Submissions S."/>
        </authorList>
    </citation>
    <scope>NUCLEOTIDE SEQUENCE [LARGE SCALE GENOMIC DNA]</scope>
    <source>
        <strain evidence="4">CGMCC 4.6856</strain>
    </source>
</reference>
<sequence length="474" mass="47437">MRALPALVAALLGGAGLLVAAAPAQAATTVARDGFTRSVTGGLGAADAGGAWTLSGTASDFAVAGGAARLSAGAGVTRSAYLGSLALTDVDAAATFATTAAPSGGGVYETVVVRRRSGADYGARLVLNASGAVSIGVFRDGTHLRSATPAWTASPGTAVRVRVQATGTNPTVLRARAWRADATEPTTWAVTTSDTTAALQGPGAVGLRSHLSATATAAPLTSTADDLVVTDLAASANRPPVAAFTTSANGQTVAFDGSSSADPEGPVASWAWSFGDGTTGTGSRTSHSYATPGTYPVTLTVRDQAGLSAATTTSLAVSAGTRPTQAQWLADVSAALDGATAYVDSQQGVSRPALVLDIDNTALQSYYQPFAATPATFDVAKRAEQDGYAVLFATGRSADTGGTLSQLTRAGYRVDGLCFRDPAAASIEASKIACRAAWTAQGFTVVANVGNHATDLNGASSGRTYLLPSYGFLD</sequence>
<dbReference type="CDD" id="cd00146">
    <property type="entry name" value="PKD"/>
    <property type="match status" value="1"/>
</dbReference>
<dbReference type="InterPro" id="IPR013783">
    <property type="entry name" value="Ig-like_fold"/>
</dbReference>
<protein>
    <submittedName>
        <fullName evidence="3">HAD superfamily, subfamily IIIB (Acid phosphatase)</fullName>
    </submittedName>
</protein>
<evidence type="ECO:0000313" key="4">
    <source>
        <dbReference type="Proteomes" id="UP000198504"/>
    </source>
</evidence>
<dbReference type="STRING" id="1036181.SAMN05421756_10424"/>
<dbReference type="AlphaFoldDB" id="A0A1H9GVZ9"/>
<dbReference type="RefSeq" id="WP_091179798.1">
    <property type="nucleotide sequence ID" value="NZ_FOFA01000004.1"/>
</dbReference>
<dbReference type="Gene3D" id="3.40.50.1000">
    <property type="entry name" value="HAD superfamily/HAD-like"/>
    <property type="match status" value="1"/>
</dbReference>
<organism evidence="3 4">
    <name type="scientific">Microlunatus flavus</name>
    <dbReference type="NCBI Taxonomy" id="1036181"/>
    <lineage>
        <taxon>Bacteria</taxon>
        <taxon>Bacillati</taxon>
        <taxon>Actinomycetota</taxon>
        <taxon>Actinomycetes</taxon>
        <taxon>Propionibacteriales</taxon>
        <taxon>Propionibacteriaceae</taxon>
        <taxon>Microlunatus</taxon>
    </lineage>
</organism>
<keyword evidence="1" id="KW-0732">Signal</keyword>
<accession>A0A1H9GVZ9</accession>
<keyword evidence="4" id="KW-1185">Reference proteome</keyword>
<feature type="chain" id="PRO_5011669217" evidence="1">
    <location>
        <begin position="27"/>
        <end position="474"/>
    </location>
</feature>
<evidence type="ECO:0000256" key="1">
    <source>
        <dbReference type="SAM" id="SignalP"/>
    </source>
</evidence>
<gene>
    <name evidence="3" type="ORF">SAMN05421756_10424</name>
</gene>
<dbReference type="PANTHER" id="PTHR31284:SF10">
    <property type="entry name" value="ACID PHOSPHATASE-LIKE PROTEIN"/>
    <property type="match status" value="1"/>
</dbReference>
<dbReference type="InterPro" id="IPR022409">
    <property type="entry name" value="PKD/Chitinase_dom"/>
</dbReference>
<evidence type="ECO:0000313" key="3">
    <source>
        <dbReference type="EMBL" id="SEQ54219.1"/>
    </source>
</evidence>
<dbReference type="SUPFAM" id="SSF49299">
    <property type="entry name" value="PKD domain"/>
    <property type="match status" value="1"/>
</dbReference>
<dbReference type="SMART" id="SM00089">
    <property type="entry name" value="PKD"/>
    <property type="match status" value="1"/>
</dbReference>
<dbReference type="Pfam" id="PF03767">
    <property type="entry name" value="Acid_phosphat_B"/>
    <property type="match status" value="1"/>
</dbReference>
<dbReference type="InterPro" id="IPR000601">
    <property type="entry name" value="PKD_dom"/>
</dbReference>
<dbReference type="InterPro" id="IPR023214">
    <property type="entry name" value="HAD_sf"/>
</dbReference>
<dbReference type="PROSITE" id="PS50093">
    <property type="entry name" value="PKD"/>
    <property type="match status" value="1"/>
</dbReference>
<dbReference type="EMBL" id="FOFA01000004">
    <property type="protein sequence ID" value="SEQ54219.1"/>
    <property type="molecule type" value="Genomic_DNA"/>
</dbReference>
<dbReference type="Gene3D" id="2.60.120.560">
    <property type="entry name" value="Exo-inulinase, domain 1"/>
    <property type="match status" value="1"/>
</dbReference>
<name>A0A1H9GVZ9_9ACTN</name>